<evidence type="ECO:0000256" key="1">
    <source>
        <dbReference type="SAM" id="MobiDB-lite"/>
    </source>
</evidence>
<dbReference type="EMBL" id="RXIC02000023">
    <property type="protein sequence ID" value="KAB1213138.1"/>
    <property type="molecule type" value="Genomic_DNA"/>
</dbReference>
<evidence type="ECO:0000313" key="4">
    <source>
        <dbReference type="EMBL" id="KAB1213138.1"/>
    </source>
</evidence>
<accession>A0A6A1VMY0</accession>
<organism evidence="4 5">
    <name type="scientific">Morella rubra</name>
    <name type="common">Chinese bayberry</name>
    <dbReference type="NCBI Taxonomy" id="262757"/>
    <lineage>
        <taxon>Eukaryota</taxon>
        <taxon>Viridiplantae</taxon>
        <taxon>Streptophyta</taxon>
        <taxon>Embryophyta</taxon>
        <taxon>Tracheophyta</taxon>
        <taxon>Spermatophyta</taxon>
        <taxon>Magnoliopsida</taxon>
        <taxon>eudicotyledons</taxon>
        <taxon>Gunneridae</taxon>
        <taxon>Pentapetalae</taxon>
        <taxon>rosids</taxon>
        <taxon>fabids</taxon>
        <taxon>Fagales</taxon>
        <taxon>Myricaceae</taxon>
        <taxon>Morella</taxon>
    </lineage>
</organism>
<keyword evidence="5" id="KW-1185">Reference proteome</keyword>
<dbReference type="PANTHER" id="PTHR15197">
    <property type="entry name" value="COILIN P80"/>
    <property type="match status" value="1"/>
</dbReference>
<dbReference type="PANTHER" id="PTHR15197:SF0">
    <property type="entry name" value="COILIN"/>
    <property type="match status" value="1"/>
</dbReference>
<dbReference type="GO" id="GO:0000387">
    <property type="term" value="P:spliceosomal snRNP assembly"/>
    <property type="evidence" value="ECO:0007669"/>
    <property type="project" value="TreeGrafter"/>
</dbReference>
<feature type="region of interest" description="Disordered" evidence="1">
    <location>
        <begin position="593"/>
        <end position="612"/>
    </location>
</feature>
<dbReference type="Pfam" id="PF23086">
    <property type="entry name" value="Tudor_Coilin"/>
    <property type="match status" value="1"/>
</dbReference>
<name>A0A6A1VMY0_9ROSI</name>
<feature type="region of interest" description="Disordered" evidence="1">
    <location>
        <begin position="185"/>
        <end position="234"/>
    </location>
</feature>
<dbReference type="AlphaFoldDB" id="A0A6A1VMY0"/>
<dbReference type="InterPro" id="IPR024822">
    <property type="entry name" value="Coilin"/>
</dbReference>
<evidence type="ECO:0000259" key="2">
    <source>
        <dbReference type="Pfam" id="PF15862"/>
    </source>
</evidence>
<dbReference type="OrthoDB" id="74813at2759"/>
<dbReference type="Pfam" id="PF15862">
    <property type="entry name" value="Coilin_N"/>
    <property type="match status" value="1"/>
</dbReference>
<feature type="domain" description="Coilin N-terminal" evidence="2">
    <location>
        <begin position="20"/>
        <end position="162"/>
    </location>
</feature>
<comment type="caution">
    <text evidence="4">The sequence shown here is derived from an EMBL/GenBank/DDBJ whole genome shotgun (WGS) entry which is preliminary data.</text>
</comment>
<feature type="compositionally biased region" description="Polar residues" evidence="1">
    <location>
        <begin position="223"/>
        <end position="234"/>
    </location>
</feature>
<reference evidence="4 5" key="1">
    <citation type="journal article" date="2019" name="Plant Biotechnol. J.">
        <title>The red bayberry genome and genetic basis of sex determination.</title>
        <authorList>
            <person name="Jia H.M."/>
            <person name="Jia H.J."/>
            <person name="Cai Q.L."/>
            <person name="Wang Y."/>
            <person name="Zhao H.B."/>
            <person name="Yang W.F."/>
            <person name="Wang G.Y."/>
            <person name="Li Y.H."/>
            <person name="Zhan D.L."/>
            <person name="Shen Y.T."/>
            <person name="Niu Q.F."/>
            <person name="Chang L."/>
            <person name="Qiu J."/>
            <person name="Zhao L."/>
            <person name="Xie H.B."/>
            <person name="Fu W.Y."/>
            <person name="Jin J."/>
            <person name="Li X.W."/>
            <person name="Jiao Y."/>
            <person name="Zhou C.C."/>
            <person name="Tu T."/>
            <person name="Chai C.Y."/>
            <person name="Gao J.L."/>
            <person name="Fan L.J."/>
            <person name="van de Weg E."/>
            <person name="Wang J.Y."/>
            <person name="Gao Z.S."/>
        </authorList>
    </citation>
    <scope>NUCLEOTIDE SEQUENCE [LARGE SCALE GENOMIC DNA]</scope>
    <source>
        <tissue evidence="4">Leaves</tissue>
    </source>
</reference>
<evidence type="ECO:0000259" key="3">
    <source>
        <dbReference type="Pfam" id="PF23086"/>
    </source>
</evidence>
<dbReference type="GO" id="GO:0015030">
    <property type="term" value="C:Cajal body"/>
    <property type="evidence" value="ECO:0007669"/>
    <property type="project" value="TreeGrafter"/>
</dbReference>
<gene>
    <name evidence="4" type="ORF">CJ030_MR5G015874</name>
</gene>
<feature type="compositionally biased region" description="Basic and acidic residues" evidence="1">
    <location>
        <begin position="203"/>
        <end position="217"/>
    </location>
</feature>
<dbReference type="Proteomes" id="UP000516437">
    <property type="component" value="Chromosome 5"/>
</dbReference>
<dbReference type="GO" id="GO:0030619">
    <property type="term" value="F:U1 snRNA binding"/>
    <property type="evidence" value="ECO:0007669"/>
    <property type="project" value="TreeGrafter"/>
</dbReference>
<protein>
    <submittedName>
        <fullName evidence="4">Uncharacterized protein</fullName>
    </submittedName>
</protein>
<dbReference type="GO" id="GO:0030620">
    <property type="term" value="F:U2 snRNA binding"/>
    <property type="evidence" value="ECO:0007669"/>
    <property type="project" value="TreeGrafter"/>
</dbReference>
<dbReference type="InterPro" id="IPR056398">
    <property type="entry name" value="Tudor_Coilin"/>
</dbReference>
<feature type="region of interest" description="Disordered" evidence="1">
    <location>
        <begin position="147"/>
        <end position="167"/>
    </location>
</feature>
<dbReference type="InterPro" id="IPR031722">
    <property type="entry name" value="Coilin_N"/>
</dbReference>
<evidence type="ECO:0000313" key="5">
    <source>
        <dbReference type="Proteomes" id="UP000516437"/>
    </source>
</evidence>
<proteinExistence type="predicted"/>
<feature type="domain" description="Coilin tudor" evidence="3">
    <location>
        <begin position="430"/>
        <end position="532"/>
    </location>
</feature>
<sequence length="636" mass="71296">MVNPRLRLEFKPRNILNESQLERGMRRSWLLLKPELETISDLSAYLLHTFDLHDSCPNGLILSMDGFVLPPFESTSIVKDKDIVCVKRKGDTGLDAIQASEGLDSLELEENVEKQHVLEGVRLLANEEFEMECDEDNDHMKEYMVPRKRKASKKLQSSNGKKHKVAATGKCPIVADGDHDDIHAKENGSLHCNGVLPRKSVKKDKSSKLPAERDKSSAMESGGRSNDTSKSTRNANRFSQLQENCEGSVDLPQQPGETKKRYIVGGGHENVAMKAVIAGYGMCTQLPSRSARRKKAKRLWLREQANCEKKKEQVLKKDDERSPVKVSQKVFEGHQQQDEASDEEDEVVPVVIRPGHIRFERLGDVDVDCDTQQNQTPVERLQWNGITNKKKGQKWGIEKVSSYRRNDRVSLNPDSSERLAAEEETHANSPINFDKLKPYTSLPKEGDVVAYRLIELSSSWTPELSSFRVGKILRYYPESNRIMLVTVPEYPIDFEKMTEELSDEPDTSPYGEDGSLKITYSSLIDVRVVKHGNLDTAKAVIGEVNEVPVCNQTPISGSNVMNNTQEILAPEPAHENGEASAWDEISEALNAKKAQLSQENGWSKEESSGKSAWSYRALRGSALGPTMALLRAQSEL</sequence>